<dbReference type="InterPro" id="IPR009061">
    <property type="entry name" value="DNA-bd_dom_put_sf"/>
</dbReference>
<name>A0ABT3DNE1_9BACI</name>
<protein>
    <submittedName>
        <fullName evidence="3">MerR family transcriptional regulator</fullName>
    </submittedName>
</protein>
<dbReference type="Gene3D" id="1.10.1660.10">
    <property type="match status" value="1"/>
</dbReference>
<dbReference type="RefSeq" id="WP_264144653.1">
    <property type="nucleotide sequence ID" value="NZ_JAOYEY010000051.1"/>
</dbReference>
<dbReference type="InterPro" id="IPR000551">
    <property type="entry name" value="MerR-type_HTH_dom"/>
</dbReference>
<organism evidence="3 4">
    <name type="scientific">Metabacillus halosaccharovorans</name>
    <dbReference type="NCBI Taxonomy" id="930124"/>
    <lineage>
        <taxon>Bacteria</taxon>
        <taxon>Bacillati</taxon>
        <taxon>Bacillota</taxon>
        <taxon>Bacilli</taxon>
        <taxon>Bacillales</taxon>
        <taxon>Bacillaceae</taxon>
        <taxon>Metabacillus</taxon>
    </lineage>
</organism>
<evidence type="ECO:0000313" key="4">
    <source>
        <dbReference type="Proteomes" id="UP001526147"/>
    </source>
</evidence>
<reference evidence="3 4" key="1">
    <citation type="submission" date="2022-10" db="EMBL/GenBank/DDBJ databases">
        <title>Draft genome assembly of moderately radiation resistant bacterium Metabacillus halosaccharovorans.</title>
        <authorList>
            <person name="Pal S."/>
            <person name="Gopinathan A."/>
        </authorList>
    </citation>
    <scope>NUCLEOTIDE SEQUENCE [LARGE SCALE GENOMIC DNA]</scope>
    <source>
        <strain evidence="3 4">VITHBRA001</strain>
    </source>
</reference>
<dbReference type="InterPro" id="IPR047057">
    <property type="entry name" value="MerR_fam"/>
</dbReference>
<dbReference type="CDD" id="cd01107">
    <property type="entry name" value="HTH_BmrR"/>
    <property type="match status" value="1"/>
</dbReference>
<dbReference type="PANTHER" id="PTHR30204">
    <property type="entry name" value="REDOX-CYCLING DRUG-SENSING TRANSCRIPTIONAL ACTIVATOR SOXR"/>
    <property type="match status" value="1"/>
</dbReference>
<dbReference type="SUPFAM" id="SSF55136">
    <property type="entry name" value="Probable bacterial effector-binding domain"/>
    <property type="match status" value="1"/>
</dbReference>
<dbReference type="PANTHER" id="PTHR30204:SF96">
    <property type="entry name" value="CHROMOSOME-ANCHORING PROTEIN RACA"/>
    <property type="match status" value="1"/>
</dbReference>
<gene>
    <name evidence="3" type="ORF">OIH86_23310</name>
</gene>
<dbReference type="Gene3D" id="1.20.5.490">
    <property type="entry name" value="Single helix bin"/>
    <property type="match status" value="1"/>
</dbReference>
<sequence>MEDKLYSIGEVSKLMNITIKALRYYDHIDLFKPTYVDPKSNYRYYSDLQLYRLDLIKSLSYIGTPLNQIKKVEDLNNEDYVSFLMEQEKIVEEKIDYLFEIQEIIANVREELQRQETPFDEVVLLEKEEMKIIQTKVTGLGPINTFNSSFSSLRKYGPSTEGFRKKGYGSIIPFRHYHTVEEINYEYLFTPVLSNKHISALQSDTEFATLPKGKYLSIVSNSNSFEHYFNTFQKIIHSIQTNEVKPLSDIYEFFSVSYQNNIHQYISEFRVKIAED</sequence>
<proteinExistence type="predicted"/>
<evidence type="ECO:0000259" key="2">
    <source>
        <dbReference type="PROSITE" id="PS50937"/>
    </source>
</evidence>
<dbReference type="Pfam" id="PF13411">
    <property type="entry name" value="MerR_1"/>
    <property type="match status" value="1"/>
</dbReference>
<dbReference type="PROSITE" id="PS50937">
    <property type="entry name" value="HTH_MERR_2"/>
    <property type="match status" value="1"/>
</dbReference>
<keyword evidence="1" id="KW-0238">DNA-binding</keyword>
<dbReference type="InterPro" id="IPR011256">
    <property type="entry name" value="Reg_factor_effector_dom_sf"/>
</dbReference>
<comment type="caution">
    <text evidence="3">The sequence shown here is derived from an EMBL/GenBank/DDBJ whole genome shotgun (WGS) entry which is preliminary data.</text>
</comment>
<dbReference type="SMART" id="SM00422">
    <property type="entry name" value="HTH_MERR"/>
    <property type="match status" value="1"/>
</dbReference>
<dbReference type="SUPFAM" id="SSF46955">
    <property type="entry name" value="Putative DNA-binding domain"/>
    <property type="match status" value="1"/>
</dbReference>
<dbReference type="Gene3D" id="3.20.80.10">
    <property type="entry name" value="Regulatory factor, effector binding domain"/>
    <property type="match status" value="1"/>
</dbReference>
<accession>A0ABT3DNE1</accession>
<dbReference type="Proteomes" id="UP001526147">
    <property type="component" value="Unassembled WGS sequence"/>
</dbReference>
<evidence type="ECO:0000256" key="1">
    <source>
        <dbReference type="ARBA" id="ARBA00023125"/>
    </source>
</evidence>
<dbReference type="EMBL" id="JAOYEY010000051">
    <property type="protein sequence ID" value="MCV9888584.1"/>
    <property type="molecule type" value="Genomic_DNA"/>
</dbReference>
<evidence type="ECO:0000313" key="3">
    <source>
        <dbReference type="EMBL" id="MCV9888584.1"/>
    </source>
</evidence>
<feature type="domain" description="HTH merR-type" evidence="2">
    <location>
        <begin position="5"/>
        <end position="75"/>
    </location>
</feature>
<keyword evidence="4" id="KW-1185">Reference proteome</keyword>